<protein>
    <submittedName>
        <fullName evidence="2">Uncharacterized protein</fullName>
    </submittedName>
</protein>
<name>A0ABS8K3W7_9BURK</name>
<feature type="region of interest" description="Disordered" evidence="1">
    <location>
        <begin position="74"/>
        <end position="95"/>
    </location>
</feature>
<keyword evidence="3" id="KW-1185">Reference proteome</keyword>
<sequence>MEIRTHSVNTLFAIILKKSQSTKNRQWITAPQLVRDPIGLAALARTTKARQTSEETETAELECFAPGEYRSSLQANADRATQARRESDKRNEEHAGWKLFHRKCSQACG</sequence>
<evidence type="ECO:0000313" key="3">
    <source>
        <dbReference type="Proteomes" id="UP001431019"/>
    </source>
</evidence>
<proteinExistence type="predicted"/>
<organism evidence="2 3">
    <name type="scientific">Paraburkholderia sejongensis</name>
    <dbReference type="NCBI Taxonomy" id="2886946"/>
    <lineage>
        <taxon>Bacteria</taxon>
        <taxon>Pseudomonadati</taxon>
        <taxon>Pseudomonadota</taxon>
        <taxon>Betaproteobacteria</taxon>
        <taxon>Burkholderiales</taxon>
        <taxon>Burkholderiaceae</taxon>
        <taxon>Paraburkholderia</taxon>
    </lineage>
</organism>
<dbReference type="Proteomes" id="UP001431019">
    <property type="component" value="Unassembled WGS sequence"/>
</dbReference>
<reference evidence="2 3" key="1">
    <citation type="submission" date="2021-11" db="EMBL/GenBank/DDBJ databases">
        <authorList>
            <person name="Oh E.-T."/>
            <person name="Kim S.-B."/>
        </authorList>
    </citation>
    <scope>NUCLEOTIDE SEQUENCE [LARGE SCALE GENOMIC DNA]</scope>
    <source>
        <strain evidence="2 3">MMS20-SJTR3</strain>
    </source>
</reference>
<evidence type="ECO:0000313" key="2">
    <source>
        <dbReference type="EMBL" id="MCC8396675.1"/>
    </source>
</evidence>
<dbReference type="RefSeq" id="WP_230512969.1">
    <property type="nucleotide sequence ID" value="NZ_JAJITD010000020.1"/>
</dbReference>
<evidence type="ECO:0000256" key="1">
    <source>
        <dbReference type="SAM" id="MobiDB-lite"/>
    </source>
</evidence>
<comment type="caution">
    <text evidence="2">The sequence shown here is derived from an EMBL/GenBank/DDBJ whole genome shotgun (WGS) entry which is preliminary data.</text>
</comment>
<feature type="compositionally biased region" description="Basic and acidic residues" evidence="1">
    <location>
        <begin position="81"/>
        <end position="95"/>
    </location>
</feature>
<gene>
    <name evidence="2" type="ORF">LJ656_29210</name>
</gene>
<dbReference type="EMBL" id="JAJITD010000020">
    <property type="protein sequence ID" value="MCC8396675.1"/>
    <property type="molecule type" value="Genomic_DNA"/>
</dbReference>
<accession>A0ABS8K3W7</accession>